<keyword evidence="2" id="KW-1185">Reference proteome</keyword>
<dbReference type="RefSeq" id="WP_184334401.1">
    <property type="nucleotide sequence ID" value="NZ_JACHHZ010000004.1"/>
</dbReference>
<comment type="caution">
    <text evidence="1">The sequence shown here is derived from an EMBL/GenBank/DDBJ whole genome shotgun (WGS) entry which is preliminary data.</text>
</comment>
<dbReference type="EMBL" id="JACHHZ010000004">
    <property type="protein sequence ID" value="MBB6095036.1"/>
    <property type="molecule type" value="Genomic_DNA"/>
</dbReference>
<proteinExistence type="predicted"/>
<protein>
    <submittedName>
        <fullName evidence="1">Dihydrofolate reductase</fullName>
    </submittedName>
</protein>
<evidence type="ECO:0000313" key="2">
    <source>
        <dbReference type="Proteomes" id="UP000588068"/>
    </source>
</evidence>
<sequence>MNRATREDMIVISMGIGALLECVRQIETWWQVRGDGAALQRTQQLGNAILATRRKFFADASDSDVQTAEAFIVADGLRDAARQCKEGQAALHARLIGGAETIERLCRSREVQP</sequence>
<gene>
    <name evidence="1" type="ORF">HNQ60_003923</name>
</gene>
<accession>A0A841HQ94</accession>
<dbReference type="Proteomes" id="UP000588068">
    <property type="component" value="Unassembled WGS sequence"/>
</dbReference>
<evidence type="ECO:0000313" key="1">
    <source>
        <dbReference type="EMBL" id="MBB6095036.1"/>
    </source>
</evidence>
<name>A0A841HQ94_9GAMM</name>
<reference evidence="1 2" key="1">
    <citation type="submission" date="2020-08" db="EMBL/GenBank/DDBJ databases">
        <title>Genomic Encyclopedia of Type Strains, Phase IV (KMG-IV): sequencing the most valuable type-strain genomes for metagenomic binning, comparative biology and taxonomic classification.</title>
        <authorList>
            <person name="Goeker M."/>
        </authorList>
    </citation>
    <scope>NUCLEOTIDE SEQUENCE [LARGE SCALE GENOMIC DNA]</scope>
    <source>
        <strain evidence="1 2">DSM 26723</strain>
    </source>
</reference>
<organism evidence="1 2">
    <name type="scientific">Povalibacter uvarum</name>
    <dbReference type="NCBI Taxonomy" id="732238"/>
    <lineage>
        <taxon>Bacteria</taxon>
        <taxon>Pseudomonadati</taxon>
        <taxon>Pseudomonadota</taxon>
        <taxon>Gammaproteobacteria</taxon>
        <taxon>Steroidobacterales</taxon>
        <taxon>Steroidobacteraceae</taxon>
        <taxon>Povalibacter</taxon>
    </lineage>
</organism>
<dbReference type="AlphaFoldDB" id="A0A841HQ94"/>